<name>A0AAN9B4K9_9CAEN</name>
<feature type="domain" description="Leprecan-like alpha-helical" evidence="5">
    <location>
        <begin position="54"/>
        <end position="353"/>
    </location>
</feature>
<evidence type="ECO:0000256" key="4">
    <source>
        <dbReference type="SAM" id="MobiDB-lite"/>
    </source>
</evidence>
<evidence type="ECO:0000313" key="7">
    <source>
        <dbReference type="Proteomes" id="UP001374579"/>
    </source>
</evidence>
<comment type="similarity">
    <text evidence="1">Belongs to the leprecan family.</text>
</comment>
<gene>
    <name evidence="6" type="ORF">V1264_003055</name>
</gene>
<evidence type="ECO:0000256" key="3">
    <source>
        <dbReference type="ARBA" id="ARBA00023180"/>
    </source>
</evidence>
<dbReference type="PANTHER" id="PTHR13986">
    <property type="entry name" value="PROTEIN LYSINE HYDROXYLATION COMPLEX COMPONENT"/>
    <property type="match status" value="1"/>
</dbReference>
<dbReference type="Gene3D" id="1.25.40.10">
    <property type="entry name" value="Tetratricopeptide repeat domain"/>
    <property type="match status" value="2"/>
</dbReference>
<sequence>MASFGHVGTGSRVFLQNVHVDSVMKVVICVLTLTVLELRSCVADDISAEEPMRFDQLYAEGVKAYNDQLWYKCAYNLENAVNDYRNFRRTLTDCRLACKKGEKESYLDELPSDLGDFSVFATFLKHADCFRRCKSVVYAQRPGLRLNKILETTFETRKPYQYLQFCWYKLSRVKQAASASYTFYLANPEDSDVKINIAFYRDRAKVSESDFLDLEMKPYKEHYIRAMLAYREEDWLGVVDQLEKGIDQFFTEEERCRADCEDEMDSTTSSEPSHFSGLIADHIVGVLECQLGCEGNLSVVYSEPIEDFLSEQFHYLQFAYYKLEKIQQAVEATGSFLLFHPDSEVVKENQQIFMKKYKYSEDQFIPRKDVKQYVERQKKLQTLLDFLKENLMPEVPDEVFVTEDDTEPDEQSQEQPDKPTTEYSKWMDRYERLGLHLIAKAHDMQRSYRFAADGLLKQEQCEDILTLMEGVEVDKKGVQTFTMEHGRKAMIHKDESYESSMRLFMRATEVMRHYTQRYYNISESLFFKNTTMVCWRHLAEPEVENDCIPQEFGTCEPESKIKDSELMEKQFVTATYLTGLDDGDVYFLSKNATIDSSLGVKCGRIAGFQAGDRHGLHIPTSAPRCAMVITYTTYRSNDEMDYISTIQMLHQIEELRMNKRGMMNQQQVMKSFEKMGEWDRRWSDTVEPPF</sequence>
<feature type="region of interest" description="Disordered" evidence="4">
    <location>
        <begin position="402"/>
        <end position="423"/>
    </location>
</feature>
<dbReference type="GO" id="GO:0005783">
    <property type="term" value="C:endoplasmic reticulum"/>
    <property type="evidence" value="ECO:0007669"/>
    <property type="project" value="TreeGrafter"/>
</dbReference>
<dbReference type="EMBL" id="JBAMIC010000012">
    <property type="protein sequence ID" value="KAK7098827.1"/>
    <property type="molecule type" value="Genomic_DNA"/>
</dbReference>
<organism evidence="6 7">
    <name type="scientific">Littorina saxatilis</name>
    <dbReference type="NCBI Taxonomy" id="31220"/>
    <lineage>
        <taxon>Eukaryota</taxon>
        <taxon>Metazoa</taxon>
        <taxon>Spiralia</taxon>
        <taxon>Lophotrochozoa</taxon>
        <taxon>Mollusca</taxon>
        <taxon>Gastropoda</taxon>
        <taxon>Caenogastropoda</taxon>
        <taxon>Littorinimorpha</taxon>
        <taxon>Littorinoidea</taxon>
        <taxon>Littorinidae</taxon>
        <taxon>Littorina</taxon>
    </lineage>
</organism>
<keyword evidence="3" id="KW-0325">Glycoprotein</keyword>
<reference evidence="6 7" key="1">
    <citation type="submission" date="2024-02" db="EMBL/GenBank/DDBJ databases">
        <title>Chromosome-scale genome assembly of the rough periwinkle Littorina saxatilis.</title>
        <authorList>
            <person name="De Jode A."/>
            <person name="Faria R."/>
            <person name="Formenti G."/>
            <person name="Sims Y."/>
            <person name="Smith T.P."/>
            <person name="Tracey A."/>
            <person name="Wood J.M.D."/>
            <person name="Zagrodzka Z.B."/>
            <person name="Johannesson K."/>
            <person name="Butlin R.K."/>
            <person name="Leder E.H."/>
        </authorList>
    </citation>
    <scope>NUCLEOTIDE SEQUENCE [LARGE SCALE GENOMIC DNA]</scope>
    <source>
        <strain evidence="6">Snail1</strain>
        <tissue evidence="6">Muscle</tissue>
    </source>
</reference>
<keyword evidence="7" id="KW-1185">Reference proteome</keyword>
<dbReference type="InterPro" id="IPR056585">
    <property type="entry name" value="Leprecan_dom"/>
</dbReference>
<evidence type="ECO:0000256" key="2">
    <source>
        <dbReference type="ARBA" id="ARBA00022729"/>
    </source>
</evidence>
<feature type="compositionally biased region" description="Acidic residues" evidence="4">
    <location>
        <begin position="402"/>
        <end position="412"/>
    </location>
</feature>
<protein>
    <recommendedName>
        <fullName evidence="5">Leprecan-like alpha-helical domain-containing protein</fullName>
    </recommendedName>
</protein>
<dbReference type="InterPro" id="IPR011990">
    <property type="entry name" value="TPR-like_helical_dom_sf"/>
</dbReference>
<evidence type="ECO:0000256" key="1">
    <source>
        <dbReference type="ARBA" id="ARBA00006487"/>
    </source>
</evidence>
<dbReference type="Proteomes" id="UP001374579">
    <property type="component" value="Unassembled WGS sequence"/>
</dbReference>
<evidence type="ECO:0000259" key="5">
    <source>
        <dbReference type="Pfam" id="PF23557"/>
    </source>
</evidence>
<keyword evidence="2" id="KW-0732">Signal</keyword>
<dbReference type="GO" id="GO:0030199">
    <property type="term" value="P:collagen fibril organization"/>
    <property type="evidence" value="ECO:0007669"/>
    <property type="project" value="TreeGrafter"/>
</dbReference>
<accession>A0AAN9B4K9</accession>
<dbReference type="GO" id="GO:0005518">
    <property type="term" value="F:collagen binding"/>
    <property type="evidence" value="ECO:0007669"/>
    <property type="project" value="TreeGrafter"/>
</dbReference>
<dbReference type="AlphaFoldDB" id="A0AAN9B4K9"/>
<proteinExistence type="inferred from homology"/>
<evidence type="ECO:0000313" key="6">
    <source>
        <dbReference type="EMBL" id="KAK7098827.1"/>
    </source>
</evidence>
<comment type="caution">
    <text evidence="6">The sequence shown here is derived from an EMBL/GenBank/DDBJ whole genome shotgun (WGS) entry which is preliminary data.</text>
</comment>
<dbReference type="PANTHER" id="PTHR13986:SF8">
    <property type="entry name" value="PROLYL 3-HYDROXYLASE 1-LIKE PROTEIN"/>
    <property type="match status" value="1"/>
</dbReference>
<dbReference type="Pfam" id="PF23557">
    <property type="entry name" value="TPR_leprecan"/>
    <property type="match status" value="1"/>
</dbReference>
<dbReference type="InterPro" id="IPR052284">
    <property type="entry name" value="Collagen_mod_leprecan"/>
</dbReference>